<accession>A0A384WIK7</accession>
<name>A0A384WIK7_9CAUD</name>
<dbReference type="Proteomes" id="UP000275089">
    <property type="component" value="Segment"/>
</dbReference>
<proteinExistence type="predicted"/>
<evidence type="ECO:0000313" key="1">
    <source>
        <dbReference type="EMBL" id="ATI17032.1"/>
    </source>
</evidence>
<dbReference type="EMBL" id="MF630921">
    <property type="protein sequence ID" value="ATI17032.1"/>
    <property type="molecule type" value="Genomic_DNA"/>
</dbReference>
<organism evidence="1 2">
    <name type="scientific">Escherichia phage IMM-002</name>
    <dbReference type="NCBI Taxonomy" id="2041760"/>
    <lineage>
        <taxon>Viruses</taxon>
        <taxon>Duplodnaviria</taxon>
        <taxon>Heunggongvirae</taxon>
        <taxon>Uroviricota</taxon>
        <taxon>Caudoviricetes</taxon>
        <taxon>Autographivirales</taxon>
        <taxon>Autotranscriptaviridae</taxon>
        <taxon>Studiervirinae</taxon>
        <taxon>Kayfunavirus</taxon>
        <taxon>Kayfunavirus IMM002</taxon>
    </lineage>
</organism>
<keyword evidence="2" id="KW-1185">Reference proteome</keyword>
<evidence type="ECO:0000313" key="2">
    <source>
        <dbReference type="Proteomes" id="UP000275089"/>
    </source>
</evidence>
<protein>
    <submittedName>
        <fullName evidence="1">Uncharacterized protein</fullName>
    </submittedName>
</protein>
<reference evidence="1 2" key="1">
    <citation type="submission" date="2017-08" db="EMBL/GenBank/DDBJ databases">
        <title>Genomic analysis reveals CRISPR-Cas mediated host-pathogen interaction between enterotoxigenic Escherichia coli and phages.</title>
        <authorList>
            <person name="Chakraborty S."/>
            <person name="Begum Y.A."/>
            <person name="Qadri F."/>
            <person name="Camilli A."/>
        </authorList>
    </citation>
    <scope>NUCLEOTIDE SEQUENCE [LARGE SCALE GENOMIC DNA]</scope>
</reference>
<sequence length="26" mass="2980">MSRARSVSSINRNFSKSICVMSYLRS</sequence>
<dbReference type="RefSeq" id="YP_009812901.1">
    <property type="nucleotide sequence ID" value="NC_048071.1"/>
</dbReference>
<dbReference type="GeneID" id="55003974"/>
<dbReference type="KEGG" id="vg:55003974"/>